<protein>
    <submittedName>
        <fullName evidence="2">Uncharacterized protein</fullName>
    </submittedName>
</protein>
<proteinExistence type="predicted"/>
<name>A0A914ZKD6_PARUN</name>
<dbReference type="Proteomes" id="UP000887569">
    <property type="component" value="Unplaced"/>
</dbReference>
<sequence length="87" mass="10053">MRLSLFELDLPIRIIKWSKNAKCGKDARYIWLSAAMVTELKLLDQLVISDSLTDGARIRLLDEGGQWSLQELIFGERRINEETLIAY</sequence>
<evidence type="ECO:0000313" key="1">
    <source>
        <dbReference type="Proteomes" id="UP000887569"/>
    </source>
</evidence>
<accession>A0A914ZKD6</accession>
<evidence type="ECO:0000313" key="2">
    <source>
        <dbReference type="WBParaSite" id="PgB05_g080_t01"/>
    </source>
</evidence>
<organism evidence="1 2">
    <name type="scientific">Parascaris univalens</name>
    <name type="common">Nematode worm</name>
    <dbReference type="NCBI Taxonomy" id="6257"/>
    <lineage>
        <taxon>Eukaryota</taxon>
        <taxon>Metazoa</taxon>
        <taxon>Ecdysozoa</taxon>
        <taxon>Nematoda</taxon>
        <taxon>Chromadorea</taxon>
        <taxon>Rhabditida</taxon>
        <taxon>Spirurina</taxon>
        <taxon>Ascaridomorpha</taxon>
        <taxon>Ascaridoidea</taxon>
        <taxon>Ascarididae</taxon>
        <taxon>Parascaris</taxon>
    </lineage>
</organism>
<dbReference type="AlphaFoldDB" id="A0A914ZKD6"/>
<reference evidence="2" key="1">
    <citation type="submission" date="2022-11" db="UniProtKB">
        <authorList>
            <consortium name="WormBaseParasite"/>
        </authorList>
    </citation>
    <scope>IDENTIFICATION</scope>
</reference>
<keyword evidence="1" id="KW-1185">Reference proteome</keyword>
<dbReference type="WBParaSite" id="PgB05_g080_t01">
    <property type="protein sequence ID" value="PgB05_g080_t01"/>
    <property type="gene ID" value="PgB05_g080"/>
</dbReference>